<protein>
    <submittedName>
        <fullName evidence="4">Helix-turn-helix domain-containing protein</fullName>
    </submittedName>
</protein>
<evidence type="ECO:0000256" key="2">
    <source>
        <dbReference type="ARBA" id="ARBA00023163"/>
    </source>
</evidence>
<proteinExistence type="predicted"/>
<feature type="domain" description="HTH bat-type" evidence="3">
    <location>
        <begin position="150"/>
        <end position="201"/>
    </location>
</feature>
<dbReference type="PANTHER" id="PTHR34236">
    <property type="entry name" value="DIMETHYL SULFOXIDE REDUCTASE TRANSCRIPTIONAL ACTIVATOR"/>
    <property type="match status" value="1"/>
</dbReference>
<comment type="caution">
    <text evidence="4">The sequence shown here is derived from an EMBL/GenBank/DDBJ whole genome shotgun (WGS) entry which is preliminary data.</text>
</comment>
<keyword evidence="5" id="KW-1185">Reference proteome</keyword>
<dbReference type="EMBL" id="JAMQON010000003">
    <property type="protein sequence ID" value="MDS0260149.1"/>
    <property type="molecule type" value="Genomic_DNA"/>
</dbReference>
<sequence length="212" mass="23545">MIRARFRLALREGLWVTAVSTRFPDATLRLLTGVPMGDRALELGEVRADDPDPVVEAIRTHPDITDYEALWTGDGRALAQYEAVEQGLYEFLWASSLPPEFPILVENGVMEFDLTATRDQFEAFGASLDAGDHDYELLSVVHAADGGGPLTERQRECVTAALRLGYFEVPRRCTLAEVADELDVDKSTASETIRRGTARVMGQFLLGDDRRE</sequence>
<evidence type="ECO:0000313" key="4">
    <source>
        <dbReference type="EMBL" id="MDS0260149.1"/>
    </source>
</evidence>
<dbReference type="Proteomes" id="UP001259659">
    <property type="component" value="Unassembled WGS sequence"/>
</dbReference>
<gene>
    <name evidence="4" type="ORF">NDI56_12160</name>
</gene>
<keyword evidence="2" id="KW-0804">Transcription</keyword>
<name>A0ABU2FD13_9EURY</name>
<dbReference type="RefSeq" id="WP_310919815.1">
    <property type="nucleotide sequence ID" value="NZ_JAMQON010000003.1"/>
</dbReference>
<keyword evidence="1" id="KW-0805">Transcription regulation</keyword>
<dbReference type="InterPro" id="IPR007050">
    <property type="entry name" value="HTH_bacterioopsin"/>
</dbReference>
<evidence type="ECO:0000313" key="5">
    <source>
        <dbReference type="Proteomes" id="UP001259659"/>
    </source>
</evidence>
<organism evidence="4 5">
    <name type="scientific">Haloarcula saliterrae</name>
    <dbReference type="NCBI Taxonomy" id="2950534"/>
    <lineage>
        <taxon>Archaea</taxon>
        <taxon>Methanobacteriati</taxon>
        <taxon>Methanobacteriota</taxon>
        <taxon>Stenosarchaea group</taxon>
        <taxon>Halobacteria</taxon>
        <taxon>Halobacteriales</taxon>
        <taxon>Haloarculaceae</taxon>
        <taxon>Haloarcula</taxon>
    </lineage>
</organism>
<dbReference type="PANTHER" id="PTHR34236:SF1">
    <property type="entry name" value="DIMETHYL SULFOXIDE REDUCTASE TRANSCRIPTIONAL ACTIVATOR"/>
    <property type="match status" value="1"/>
</dbReference>
<dbReference type="Pfam" id="PF04967">
    <property type="entry name" value="HTH_10"/>
    <property type="match status" value="1"/>
</dbReference>
<reference evidence="4 5" key="1">
    <citation type="submission" date="2022-06" db="EMBL/GenBank/DDBJ databases">
        <title>Haloarcula sp. a new haloarchaeum isolate from saline soil.</title>
        <authorList>
            <person name="Strakova D."/>
            <person name="Galisteo C."/>
            <person name="Sanchez-Porro C."/>
            <person name="Ventosa A."/>
        </authorList>
    </citation>
    <scope>NUCLEOTIDE SEQUENCE [LARGE SCALE GENOMIC DNA]</scope>
    <source>
        <strain evidence="4 5">S1CR25-12</strain>
    </source>
</reference>
<evidence type="ECO:0000256" key="1">
    <source>
        <dbReference type="ARBA" id="ARBA00023015"/>
    </source>
</evidence>
<evidence type="ECO:0000259" key="3">
    <source>
        <dbReference type="Pfam" id="PF04967"/>
    </source>
</evidence>
<accession>A0ABU2FD13</accession>